<dbReference type="PRINTS" id="PR00455">
    <property type="entry name" value="HTHTETR"/>
</dbReference>
<reference evidence="6 7" key="1">
    <citation type="submission" date="2017-02" db="EMBL/GenBank/DDBJ databases">
        <authorList>
            <person name="Peterson S.W."/>
        </authorList>
    </citation>
    <scope>NUCLEOTIDE SEQUENCE [LARGE SCALE GENOMIC DNA]</scope>
    <source>
        <strain evidence="6 7">DSM 45154</strain>
    </source>
</reference>
<evidence type="ECO:0000256" key="4">
    <source>
        <dbReference type="PROSITE-ProRule" id="PRU00335"/>
    </source>
</evidence>
<dbReference type="GO" id="GO:0003677">
    <property type="term" value="F:DNA binding"/>
    <property type="evidence" value="ECO:0007669"/>
    <property type="project" value="UniProtKB-UniRule"/>
</dbReference>
<dbReference type="STRING" id="1122192.SAMN02745673_02015"/>
<proteinExistence type="predicted"/>
<dbReference type="OrthoDB" id="3474596at2"/>
<evidence type="ECO:0000256" key="1">
    <source>
        <dbReference type="ARBA" id="ARBA00023015"/>
    </source>
</evidence>
<dbReference type="Pfam" id="PF00440">
    <property type="entry name" value="TetR_N"/>
    <property type="match status" value="1"/>
</dbReference>
<dbReference type="Gene3D" id="1.10.357.10">
    <property type="entry name" value="Tetracycline Repressor, domain 2"/>
    <property type="match status" value="1"/>
</dbReference>
<name>A0A1T4PUH5_9ACTN</name>
<dbReference type="PANTHER" id="PTHR47506">
    <property type="entry name" value="TRANSCRIPTIONAL REGULATORY PROTEIN"/>
    <property type="match status" value="1"/>
</dbReference>
<feature type="DNA-binding region" description="H-T-H motif" evidence="4">
    <location>
        <begin position="26"/>
        <end position="45"/>
    </location>
</feature>
<dbReference type="InterPro" id="IPR009057">
    <property type="entry name" value="Homeodomain-like_sf"/>
</dbReference>
<dbReference type="Proteomes" id="UP000190637">
    <property type="component" value="Unassembled WGS sequence"/>
</dbReference>
<dbReference type="EMBL" id="FUWS01000004">
    <property type="protein sequence ID" value="SJZ95200.1"/>
    <property type="molecule type" value="Genomic_DNA"/>
</dbReference>
<evidence type="ECO:0000259" key="5">
    <source>
        <dbReference type="PROSITE" id="PS50977"/>
    </source>
</evidence>
<keyword evidence="1" id="KW-0805">Transcription regulation</keyword>
<feature type="domain" description="HTH tetR-type" evidence="5">
    <location>
        <begin position="3"/>
        <end position="63"/>
    </location>
</feature>
<sequence length="214" mass="22338">MSEQTRTRLLEGALRSLGREGIAATSARSIAAAAGVNQALVFYHFGSVEELLVAACHHGARQRVARYRGGFAEVTTLGGLLELGRRLHAQERELGHVAVMAQLLAGARTHPRLAAATAAGLELWVGEIEGVLERILAGSAVEGIVDVPGLARAVAASFTGLELYEGVDEQGAQRALDALAQLAALAAVLEELGPLAQRALRARLRRAAEGRGGG</sequence>
<dbReference type="RefSeq" id="WP_078761324.1">
    <property type="nucleotide sequence ID" value="NZ_FUWS01000004.1"/>
</dbReference>
<organism evidence="6 7">
    <name type="scientific">Marinactinospora thermotolerans DSM 45154</name>
    <dbReference type="NCBI Taxonomy" id="1122192"/>
    <lineage>
        <taxon>Bacteria</taxon>
        <taxon>Bacillati</taxon>
        <taxon>Actinomycetota</taxon>
        <taxon>Actinomycetes</taxon>
        <taxon>Streptosporangiales</taxon>
        <taxon>Nocardiopsidaceae</taxon>
        <taxon>Marinactinospora</taxon>
    </lineage>
</organism>
<dbReference type="PROSITE" id="PS50977">
    <property type="entry name" value="HTH_TETR_2"/>
    <property type="match status" value="1"/>
</dbReference>
<evidence type="ECO:0000256" key="3">
    <source>
        <dbReference type="ARBA" id="ARBA00023163"/>
    </source>
</evidence>
<evidence type="ECO:0000313" key="7">
    <source>
        <dbReference type="Proteomes" id="UP000190637"/>
    </source>
</evidence>
<evidence type="ECO:0000256" key="2">
    <source>
        <dbReference type="ARBA" id="ARBA00023125"/>
    </source>
</evidence>
<dbReference type="AlphaFoldDB" id="A0A1T4PUH5"/>
<protein>
    <submittedName>
        <fullName evidence="6">Transcriptional regulator, TetR family</fullName>
    </submittedName>
</protein>
<dbReference type="InterPro" id="IPR001647">
    <property type="entry name" value="HTH_TetR"/>
</dbReference>
<dbReference type="SUPFAM" id="SSF46689">
    <property type="entry name" value="Homeodomain-like"/>
    <property type="match status" value="1"/>
</dbReference>
<dbReference type="PANTHER" id="PTHR47506:SF6">
    <property type="entry name" value="HTH-TYPE TRANSCRIPTIONAL REPRESSOR NEMR"/>
    <property type="match status" value="1"/>
</dbReference>
<gene>
    <name evidence="6" type="ORF">SAMN02745673_02015</name>
</gene>
<keyword evidence="2 4" id="KW-0238">DNA-binding</keyword>
<accession>A0A1T4PUH5</accession>
<keyword evidence="7" id="KW-1185">Reference proteome</keyword>
<keyword evidence="3" id="KW-0804">Transcription</keyword>
<evidence type="ECO:0000313" key="6">
    <source>
        <dbReference type="EMBL" id="SJZ95200.1"/>
    </source>
</evidence>